<reference evidence="9" key="1">
    <citation type="submission" date="2025-08" db="UniProtKB">
        <authorList>
            <consortium name="RefSeq"/>
        </authorList>
    </citation>
    <scope>IDENTIFICATION</scope>
</reference>
<dbReference type="InterPro" id="IPR000483">
    <property type="entry name" value="Cys-rich_flank_reg_C"/>
</dbReference>
<evidence type="ECO:0000256" key="2">
    <source>
        <dbReference type="ARBA" id="ARBA00022729"/>
    </source>
</evidence>
<keyword evidence="8" id="KW-1185">Reference proteome</keyword>
<dbReference type="InParanoid" id="A0A6P8SLG6"/>
<dbReference type="SMART" id="SM00369">
    <property type="entry name" value="LRR_TYP"/>
    <property type="match status" value="6"/>
</dbReference>
<dbReference type="SUPFAM" id="SSF52058">
    <property type="entry name" value="L domain-like"/>
    <property type="match status" value="1"/>
</dbReference>
<feature type="region of interest" description="Disordered" evidence="4">
    <location>
        <begin position="683"/>
        <end position="710"/>
    </location>
</feature>
<evidence type="ECO:0000256" key="1">
    <source>
        <dbReference type="ARBA" id="ARBA00022614"/>
    </source>
</evidence>
<dbReference type="PROSITE" id="PS51450">
    <property type="entry name" value="LRR"/>
    <property type="match status" value="1"/>
</dbReference>
<dbReference type="RefSeq" id="XP_033817238.1">
    <property type="nucleotide sequence ID" value="XM_033961347.1"/>
</dbReference>
<feature type="signal peptide" evidence="6">
    <location>
        <begin position="1"/>
        <end position="21"/>
    </location>
</feature>
<dbReference type="Proteomes" id="UP000515159">
    <property type="component" value="Chromosome 10"/>
</dbReference>
<evidence type="ECO:0000256" key="4">
    <source>
        <dbReference type="SAM" id="MobiDB-lite"/>
    </source>
</evidence>
<accession>A0A6P8SLG6</accession>
<keyword evidence="2 6" id="KW-0732">Signal</keyword>
<name>A0A6P8SLG6_GEOSA</name>
<dbReference type="OrthoDB" id="1055097at2759"/>
<feature type="chain" id="PRO_5028455870" evidence="6">
    <location>
        <begin position="22"/>
        <end position="915"/>
    </location>
</feature>
<feature type="compositionally biased region" description="Acidic residues" evidence="4">
    <location>
        <begin position="733"/>
        <end position="746"/>
    </location>
</feature>
<sequence>MTGIWMFYRFLLLISLEEVGSQIPSCPAMCKYCNTDLAHCEQVSSLSVLSSLPNLAERILLRDGNLSFIPPGSFQNFSRLQLLSVTGFMISSLTNQTFVRKDGGNTLISLDLSRNHLFSCGVDASAFVGLGMLKELFLSQNALDTLKKSWWLDMSLLEKLDIGSNKVTYLPPRIFQYLTQLNELIVANNFIQYLITDAFYGLVSLTKLNLTNNEIIFISEDAFQPLQKLEELRLCQNRLVTLSSISDSVISLFLNENPWNCSCKLVRMLLSMKKKVQNPTELLCESPENVKKQQLLKIEPEVCIFTLPEKDFSSPSTINTHSVYGFIGGLFFTLMIWLIVYLITKHWRPNKGTTSPIAHEDSKCNLKAETSMVQKSTSALLASQCPTKCNPWKMQTDFFQSERETNSLEKPTIEPFSQTSKDTEVHPTAALSRQPLNSTVVAWDPLDKMSKVPEESRPADQNFCHFAGTFQSLDEEAEKVEVIPKCASAPSLLPTLDDLKMLPPPSLFFMAKVPKSVSRKEWLPFMVDPEISQKTDLCPVVQDLRDFPASDLRARAEQMSPKSGVGFFVNPFSDEKAMNLMKMMDTEPGLKYFETQHEEKAVTCSDVSSPPSDTLEIATCYPKSMIQMNANNRDLGQRSKTWSTFYGISSELIEKQGDGKVCLKKLGVNFVSSTREQALINSKYEENFQGEESVESLKNDKTTDLSDEESITEKELVEFFCSNEQYSSSSSESYDEQDAEDLEDVDTNATPVTSSQSTPTKSQKSRGTPKVRAPLHKGTKMSIYETKLSSPYLRQENTQHKSICEADKFDKERLRHRKLRNRKSKQVFSLPSDRLTKRFWKYHKNCCDEYKPCATAKKVLKHIKMAKPQQLGNESTQSPPSDFDLLEGNDRLTINLLARLSQQMERKRAKSSPWK</sequence>
<keyword evidence="5" id="KW-0812">Transmembrane</keyword>
<feature type="compositionally biased region" description="Basic residues" evidence="4">
    <location>
        <begin position="763"/>
        <end position="774"/>
    </location>
</feature>
<feature type="region of interest" description="Disordered" evidence="4">
    <location>
        <begin position="727"/>
        <end position="774"/>
    </location>
</feature>
<dbReference type="SMART" id="SM00082">
    <property type="entry name" value="LRRCT"/>
    <property type="match status" value="1"/>
</dbReference>
<keyword evidence="3" id="KW-0677">Repeat</keyword>
<keyword evidence="1" id="KW-0433">Leucine-rich repeat</keyword>
<protein>
    <submittedName>
        <fullName evidence="9">Uncharacterized protein LOC117368066 isoform X1</fullName>
    </submittedName>
</protein>
<evidence type="ECO:0000256" key="5">
    <source>
        <dbReference type="SAM" id="Phobius"/>
    </source>
</evidence>
<evidence type="ECO:0000313" key="9">
    <source>
        <dbReference type="RefSeq" id="XP_033817238.1"/>
    </source>
</evidence>
<feature type="transmembrane region" description="Helical" evidence="5">
    <location>
        <begin position="323"/>
        <end position="343"/>
    </location>
</feature>
<evidence type="ECO:0000256" key="3">
    <source>
        <dbReference type="ARBA" id="ARBA00022737"/>
    </source>
</evidence>
<keyword evidence="5" id="KW-1133">Transmembrane helix</keyword>
<dbReference type="PANTHER" id="PTHR24369">
    <property type="entry name" value="ANTIGEN BSP, PUTATIVE-RELATED"/>
    <property type="match status" value="1"/>
</dbReference>
<keyword evidence="5" id="KW-0472">Membrane</keyword>
<evidence type="ECO:0000256" key="6">
    <source>
        <dbReference type="SAM" id="SignalP"/>
    </source>
</evidence>
<dbReference type="InterPro" id="IPR032675">
    <property type="entry name" value="LRR_dom_sf"/>
</dbReference>
<dbReference type="GO" id="GO:0005886">
    <property type="term" value="C:plasma membrane"/>
    <property type="evidence" value="ECO:0007669"/>
    <property type="project" value="TreeGrafter"/>
</dbReference>
<proteinExistence type="predicted"/>
<dbReference type="AlphaFoldDB" id="A0A6P8SLG6"/>
<dbReference type="InterPro" id="IPR003591">
    <property type="entry name" value="Leu-rich_rpt_typical-subtyp"/>
</dbReference>
<feature type="domain" description="LRRCT" evidence="7">
    <location>
        <begin position="257"/>
        <end position="304"/>
    </location>
</feature>
<dbReference type="Gene3D" id="3.80.10.10">
    <property type="entry name" value="Ribonuclease Inhibitor"/>
    <property type="match status" value="1"/>
</dbReference>
<dbReference type="PANTHER" id="PTHR24369:SF210">
    <property type="entry name" value="CHAOPTIN-RELATED"/>
    <property type="match status" value="1"/>
</dbReference>
<evidence type="ECO:0000313" key="8">
    <source>
        <dbReference type="Proteomes" id="UP000515159"/>
    </source>
</evidence>
<dbReference type="InterPro" id="IPR050541">
    <property type="entry name" value="LRR_TM_domain-containing"/>
</dbReference>
<organism evidence="8 9">
    <name type="scientific">Geotrypetes seraphini</name>
    <name type="common">Gaboon caecilian</name>
    <name type="synonym">Caecilia seraphini</name>
    <dbReference type="NCBI Taxonomy" id="260995"/>
    <lineage>
        <taxon>Eukaryota</taxon>
        <taxon>Metazoa</taxon>
        <taxon>Chordata</taxon>
        <taxon>Craniata</taxon>
        <taxon>Vertebrata</taxon>
        <taxon>Euteleostomi</taxon>
        <taxon>Amphibia</taxon>
        <taxon>Gymnophiona</taxon>
        <taxon>Geotrypetes</taxon>
    </lineage>
</organism>
<dbReference type="KEGG" id="gsh:117368066"/>
<dbReference type="GeneID" id="117368066"/>
<feature type="compositionally biased region" description="Low complexity" evidence="4">
    <location>
        <begin position="750"/>
        <end position="762"/>
    </location>
</feature>
<dbReference type="InterPro" id="IPR001611">
    <property type="entry name" value="Leu-rich_rpt"/>
</dbReference>
<feature type="compositionally biased region" description="Basic and acidic residues" evidence="4">
    <location>
        <begin position="695"/>
        <end position="704"/>
    </location>
</feature>
<evidence type="ECO:0000259" key="7">
    <source>
        <dbReference type="SMART" id="SM00082"/>
    </source>
</evidence>
<gene>
    <name evidence="9" type="primary">LOC117368066</name>
</gene>
<dbReference type="Pfam" id="PF13855">
    <property type="entry name" value="LRR_8"/>
    <property type="match status" value="2"/>
</dbReference>